<feature type="compositionally biased region" description="Basic and acidic residues" evidence="4">
    <location>
        <begin position="50"/>
        <end position="59"/>
    </location>
</feature>
<accession>A0A6A6PKE3</accession>
<evidence type="ECO:0000313" key="6">
    <source>
        <dbReference type="Proteomes" id="UP000799767"/>
    </source>
</evidence>
<dbReference type="EMBL" id="MU001640">
    <property type="protein sequence ID" value="KAF2480134.1"/>
    <property type="molecule type" value="Genomic_DNA"/>
</dbReference>
<dbReference type="InterPro" id="IPR038324">
    <property type="entry name" value="Rpb4/RPC9_sf"/>
</dbReference>
<proteinExistence type="predicted"/>
<dbReference type="InterPro" id="IPR010997">
    <property type="entry name" value="HRDC-like_sf"/>
</dbReference>
<name>A0A6A6PKE3_9PEZI</name>
<dbReference type="GO" id="GO:0005634">
    <property type="term" value="C:nucleus"/>
    <property type="evidence" value="ECO:0007669"/>
    <property type="project" value="UniProtKB-SubCell"/>
</dbReference>
<dbReference type="GO" id="GO:0030880">
    <property type="term" value="C:RNA polymerase complex"/>
    <property type="evidence" value="ECO:0007669"/>
    <property type="project" value="InterPro"/>
</dbReference>
<evidence type="ECO:0000256" key="4">
    <source>
        <dbReference type="SAM" id="MobiDB-lite"/>
    </source>
</evidence>
<dbReference type="RefSeq" id="XP_033586704.1">
    <property type="nucleotide sequence ID" value="XM_033734541.1"/>
</dbReference>
<keyword evidence="6" id="KW-1185">Reference proteome</keyword>
<protein>
    <recommendedName>
        <fullName evidence="7">DNA-directed RNA polymerase III subunit RPC9</fullName>
    </recommendedName>
</protein>
<evidence type="ECO:0000256" key="2">
    <source>
        <dbReference type="ARBA" id="ARBA00023242"/>
    </source>
</evidence>
<dbReference type="Proteomes" id="UP000799767">
    <property type="component" value="Unassembled WGS sequence"/>
</dbReference>
<dbReference type="AlphaFoldDB" id="A0A6A6PKE3"/>
<keyword evidence="2" id="KW-0539">Nucleus</keyword>
<dbReference type="Gene3D" id="1.20.1250.40">
    <property type="match status" value="1"/>
</dbReference>
<dbReference type="GO" id="GO:0000166">
    <property type="term" value="F:nucleotide binding"/>
    <property type="evidence" value="ECO:0007669"/>
    <property type="project" value="InterPro"/>
</dbReference>
<reference evidence="5" key="1">
    <citation type="journal article" date="2020" name="Stud. Mycol.">
        <title>101 Dothideomycetes genomes: a test case for predicting lifestyles and emergence of pathogens.</title>
        <authorList>
            <person name="Haridas S."/>
            <person name="Albert R."/>
            <person name="Binder M."/>
            <person name="Bloem J."/>
            <person name="Labutti K."/>
            <person name="Salamov A."/>
            <person name="Andreopoulos B."/>
            <person name="Baker S."/>
            <person name="Barry K."/>
            <person name="Bills G."/>
            <person name="Bluhm B."/>
            <person name="Cannon C."/>
            <person name="Castanera R."/>
            <person name="Culley D."/>
            <person name="Daum C."/>
            <person name="Ezra D."/>
            <person name="Gonzalez J."/>
            <person name="Henrissat B."/>
            <person name="Kuo A."/>
            <person name="Liang C."/>
            <person name="Lipzen A."/>
            <person name="Lutzoni F."/>
            <person name="Magnuson J."/>
            <person name="Mondo S."/>
            <person name="Nolan M."/>
            <person name="Ohm R."/>
            <person name="Pangilinan J."/>
            <person name="Park H.-J."/>
            <person name="Ramirez L."/>
            <person name="Alfaro M."/>
            <person name="Sun H."/>
            <person name="Tritt A."/>
            <person name="Yoshinaga Y."/>
            <person name="Zwiers L.-H."/>
            <person name="Turgeon B."/>
            <person name="Goodwin S."/>
            <person name="Spatafora J."/>
            <person name="Crous P."/>
            <person name="Grigoriev I."/>
        </authorList>
    </citation>
    <scope>NUCLEOTIDE SEQUENCE</scope>
    <source>
        <strain evidence="5">CBS 113389</strain>
    </source>
</reference>
<dbReference type="SUPFAM" id="SSF47819">
    <property type="entry name" value="HRDC-like"/>
    <property type="match status" value="1"/>
</dbReference>
<feature type="coiled-coil region" evidence="3">
    <location>
        <begin position="104"/>
        <end position="133"/>
    </location>
</feature>
<comment type="subcellular location">
    <subcellularLocation>
        <location evidence="1">Nucleus</location>
    </subcellularLocation>
</comment>
<dbReference type="GeneID" id="54475543"/>
<evidence type="ECO:0000256" key="1">
    <source>
        <dbReference type="ARBA" id="ARBA00004123"/>
    </source>
</evidence>
<dbReference type="OrthoDB" id="1746530at2759"/>
<gene>
    <name evidence="5" type="ORF">BDY17DRAFT_303286</name>
</gene>
<dbReference type="InterPro" id="IPR005574">
    <property type="entry name" value="Rpb4/RPC9"/>
</dbReference>
<dbReference type="GO" id="GO:0006352">
    <property type="term" value="P:DNA-templated transcription initiation"/>
    <property type="evidence" value="ECO:0007669"/>
    <property type="project" value="InterPro"/>
</dbReference>
<evidence type="ECO:0000313" key="5">
    <source>
        <dbReference type="EMBL" id="KAF2480134.1"/>
    </source>
</evidence>
<keyword evidence="3" id="KW-0175">Coiled coil</keyword>
<dbReference type="Pfam" id="PF03874">
    <property type="entry name" value="RNA_pol_Rpb4"/>
    <property type="match status" value="1"/>
</dbReference>
<evidence type="ECO:0008006" key="7">
    <source>
        <dbReference type="Google" id="ProtNLM"/>
    </source>
</evidence>
<feature type="region of interest" description="Disordered" evidence="4">
    <location>
        <begin position="1"/>
        <end position="76"/>
    </location>
</feature>
<sequence length="203" mass="22918">MKVKDAGHVMSNAEVAHWISQKRAQHAREDAQDKASGARPTPRPPNFLKSLEKHERHLSSDAYPYEQNPSAYKGDNSDKSIAKFQAEHMSRIQEPLAAKYKDAVRKKELSVREAQVKLEMEQEKKELTEAELLMIHNHAPTSAEQLQPMIESVDDRFTPQELEVLLDIILKVFRVDQLQAARLAKRTEPTAEVSVEGGAESIG</sequence>
<organism evidence="5 6">
    <name type="scientific">Neohortaea acidophila</name>
    <dbReference type="NCBI Taxonomy" id="245834"/>
    <lineage>
        <taxon>Eukaryota</taxon>
        <taxon>Fungi</taxon>
        <taxon>Dikarya</taxon>
        <taxon>Ascomycota</taxon>
        <taxon>Pezizomycotina</taxon>
        <taxon>Dothideomycetes</taxon>
        <taxon>Dothideomycetidae</taxon>
        <taxon>Mycosphaerellales</taxon>
        <taxon>Teratosphaeriaceae</taxon>
        <taxon>Neohortaea</taxon>
    </lineage>
</organism>
<evidence type="ECO:0000256" key="3">
    <source>
        <dbReference type="SAM" id="Coils"/>
    </source>
</evidence>